<proteinExistence type="predicted"/>
<gene>
    <name evidence="2" type="ORF">BO87DRAFT_424789</name>
</gene>
<dbReference type="Proteomes" id="UP000247647">
    <property type="component" value="Unassembled WGS sequence"/>
</dbReference>
<feature type="domain" description="F-box" evidence="1">
    <location>
        <begin position="9"/>
        <end position="53"/>
    </location>
</feature>
<dbReference type="Pfam" id="PF12937">
    <property type="entry name" value="F-box-like"/>
    <property type="match status" value="1"/>
</dbReference>
<evidence type="ECO:0000259" key="1">
    <source>
        <dbReference type="Pfam" id="PF12937"/>
    </source>
</evidence>
<keyword evidence="3" id="KW-1185">Reference proteome</keyword>
<dbReference type="InterPro" id="IPR001810">
    <property type="entry name" value="F-box_dom"/>
</dbReference>
<organism evidence="2 3">
    <name type="scientific">Aspergillus neoniger (strain CBS 115656)</name>
    <dbReference type="NCBI Taxonomy" id="1448310"/>
    <lineage>
        <taxon>Eukaryota</taxon>
        <taxon>Fungi</taxon>
        <taxon>Dikarya</taxon>
        <taxon>Ascomycota</taxon>
        <taxon>Pezizomycotina</taxon>
        <taxon>Eurotiomycetes</taxon>
        <taxon>Eurotiomycetidae</taxon>
        <taxon>Eurotiales</taxon>
        <taxon>Aspergillaceae</taxon>
        <taxon>Aspergillus</taxon>
        <taxon>Aspergillus subgen. Circumdati</taxon>
    </lineage>
</organism>
<reference evidence="2" key="1">
    <citation type="submission" date="2016-12" db="EMBL/GenBank/DDBJ databases">
        <title>The genomes of Aspergillus section Nigri reveals drivers in fungal speciation.</title>
        <authorList>
            <consortium name="DOE Joint Genome Institute"/>
            <person name="Vesth T.C."/>
            <person name="Nybo J."/>
            <person name="Theobald S."/>
            <person name="Brandl J."/>
            <person name="Frisvad J.C."/>
            <person name="Nielsen K.F."/>
            <person name="Lyhne E.K."/>
            <person name="Kogle M.E."/>
            <person name="Kuo A."/>
            <person name="Riley R."/>
            <person name="Clum A."/>
            <person name="Nolan M."/>
            <person name="Lipzen A."/>
            <person name="Salamov A."/>
            <person name="Henrissat B."/>
            <person name="Wiebenga A."/>
            <person name="De Vries R.P."/>
            <person name="Grigoriev I.V."/>
            <person name="Mortensen U.H."/>
            <person name="Andersen M.R."/>
            <person name="Baker S.E."/>
        </authorList>
    </citation>
    <scope>NUCLEOTIDE SEQUENCE [LARGE SCALE GENOMIC DNA]</scope>
    <source>
        <strain evidence="2">CBS 115656</strain>
    </source>
</reference>
<dbReference type="CDD" id="cd09917">
    <property type="entry name" value="F-box_SF"/>
    <property type="match status" value="1"/>
</dbReference>
<dbReference type="AlphaFoldDB" id="A0A318YTE4"/>
<name>A0A318YTE4_ASPNB</name>
<dbReference type="InterPro" id="IPR036047">
    <property type="entry name" value="F-box-like_dom_sf"/>
</dbReference>
<sequence>MPNIIPTLDCLPVEVQQLICLCVINNSWHDLAALSQTCQGWHDLAAAELYRNLQVTFFNHTDLLNAMSELHTNGLGRQYLQYARTFELVYVEKP</sequence>
<dbReference type="OrthoDB" id="3945550at2759"/>
<dbReference type="SUPFAM" id="SSF81383">
    <property type="entry name" value="F-box domain"/>
    <property type="match status" value="1"/>
</dbReference>
<dbReference type="EMBL" id="KZ821456">
    <property type="protein sequence ID" value="PYH35280.1"/>
    <property type="molecule type" value="Genomic_DNA"/>
</dbReference>
<protein>
    <recommendedName>
        <fullName evidence="1">F-box domain-containing protein</fullName>
    </recommendedName>
</protein>
<dbReference type="GeneID" id="37129713"/>
<dbReference type="RefSeq" id="XP_025480758.1">
    <property type="nucleotide sequence ID" value="XM_025627257.1"/>
</dbReference>
<accession>A0A318YTE4</accession>
<evidence type="ECO:0000313" key="3">
    <source>
        <dbReference type="Proteomes" id="UP000247647"/>
    </source>
</evidence>
<evidence type="ECO:0000313" key="2">
    <source>
        <dbReference type="EMBL" id="PYH35280.1"/>
    </source>
</evidence>